<accession>A0A437UCX0</accession>
<dbReference type="InterPro" id="IPR023867">
    <property type="entry name" value="Sulphatase_maturase_rSAM"/>
</dbReference>
<dbReference type="GO" id="GO:0046872">
    <property type="term" value="F:metal ion binding"/>
    <property type="evidence" value="ECO:0007669"/>
    <property type="project" value="UniProtKB-KW"/>
</dbReference>
<dbReference type="SFLD" id="SFLDS00029">
    <property type="entry name" value="Radical_SAM"/>
    <property type="match status" value="1"/>
</dbReference>
<dbReference type="RefSeq" id="WP_127823605.1">
    <property type="nucleotide sequence ID" value="NZ_RQSM01000003.1"/>
</dbReference>
<dbReference type="AlphaFoldDB" id="A0A437UCX0"/>
<reference evidence="7" key="1">
    <citation type="submission" date="2018-12" db="EMBL/GenBank/DDBJ databases">
        <title>Draft genome sequence of Flaovobacterium columnare ARS1 isolated from channel catfish in Alabama.</title>
        <authorList>
            <person name="Cai W."/>
            <person name="Arias C."/>
        </authorList>
    </citation>
    <scope>NUCLEOTIDE SEQUENCE [LARGE SCALE GENOMIC DNA]</scope>
    <source>
        <strain evidence="7">ARS1</strain>
    </source>
</reference>
<keyword evidence="5" id="KW-0411">Iron-sulfur</keyword>
<dbReference type="CDD" id="cd01335">
    <property type="entry name" value="Radical_SAM"/>
    <property type="match status" value="1"/>
</dbReference>
<feature type="domain" description="Radical SAM core" evidence="6">
    <location>
        <begin position="1"/>
        <end position="152"/>
    </location>
</feature>
<keyword evidence="3" id="KW-0479">Metal-binding</keyword>
<gene>
    <name evidence="7" type="ORF">EH230_11435</name>
</gene>
<dbReference type="Gene3D" id="3.20.20.70">
    <property type="entry name" value="Aldolase class I"/>
    <property type="match status" value="1"/>
</dbReference>
<keyword evidence="2" id="KW-0949">S-adenosyl-L-methionine</keyword>
<evidence type="ECO:0000313" key="8">
    <source>
        <dbReference type="Proteomes" id="UP000288951"/>
    </source>
</evidence>
<dbReference type="SFLD" id="SFLDG01067">
    <property type="entry name" value="SPASM/twitch_domain_containing"/>
    <property type="match status" value="1"/>
</dbReference>
<evidence type="ECO:0000256" key="5">
    <source>
        <dbReference type="ARBA" id="ARBA00023014"/>
    </source>
</evidence>
<comment type="cofactor">
    <cofactor evidence="1">
        <name>[4Fe-4S] cluster</name>
        <dbReference type="ChEBI" id="CHEBI:49883"/>
    </cofactor>
</comment>
<protein>
    <submittedName>
        <fullName evidence="7">Radical SAM protein</fullName>
    </submittedName>
</protein>
<evidence type="ECO:0000256" key="4">
    <source>
        <dbReference type="ARBA" id="ARBA00023004"/>
    </source>
</evidence>
<dbReference type="Proteomes" id="UP000288951">
    <property type="component" value="Unassembled WGS sequence"/>
</dbReference>
<dbReference type="OrthoDB" id="9808591at2"/>
<keyword evidence="4" id="KW-0408">Iron</keyword>
<organism evidence="7 8">
    <name type="scientific">Flavobacterium columnare</name>
    <dbReference type="NCBI Taxonomy" id="996"/>
    <lineage>
        <taxon>Bacteria</taxon>
        <taxon>Pseudomonadati</taxon>
        <taxon>Bacteroidota</taxon>
        <taxon>Flavobacteriia</taxon>
        <taxon>Flavobacteriales</taxon>
        <taxon>Flavobacteriaceae</taxon>
        <taxon>Flavobacterium</taxon>
    </lineage>
</organism>
<comment type="caution">
    <text evidence="7">The sequence shown here is derived from an EMBL/GenBank/DDBJ whole genome shotgun (WGS) entry which is preliminary data.</text>
</comment>
<evidence type="ECO:0000256" key="2">
    <source>
        <dbReference type="ARBA" id="ARBA00022691"/>
    </source>
</evidence>
<evidence type="ECO:0000313" key="7">
    <source>
        <dbReference type="EMBL" id="RVU91463.1"/>
    </source>
</evidence>
<dbReference type="GO" id="GO:0016491">
    <property type="term" value="F:oxidoreductase activity"/>
    <property type="evidence" value="ECO:0007669"/>
    <property type="project" value="InterPro"/>
</dbReference>
<evidence type="ECO:0000259" key="6">
    <source>
        <dbReference type="PROSITE" id="PS51918"/>
    </source>
</evidence>
<dbReference type="SUPFAM" id="SSF102114">
    <property type="entry name" value="Radical SAM enzymes"/>
    <property type="match status" value="1"/>
</dbReference>
<evidence type="ECO:0000256" key="3">
    <source>
        <dbReference type="ARBA" id="ARBA00022723"/>
    </source>
</evidence>
<sequence>MTEKYNVGVNLTRRCNMKCTWCYYEDLYYVGSKNDKIPFNLNYDADIEMLKHKLSEIEIDNIYLTGGEPTTYPYLKEIIDWLKDKVHGNIFVCTNAKLIDDSLLEYLALNNIKLLISIKDNGDKTNNLFNKINNAGVGIHIYHVLTKKVFQY</sequence>
<dbReference type="Pfam" id="PF04055">
    <property type="entry name" value="Radical_SAM"/>
    <property type="match status" value="1"/>
</dbReference>
<proteinExistence type="predicted"/>
<dbReference type="InterPro" id="IPR013785">
    <property type="entry name" value="Aldolase_TIM"/>
</dbReference>
<dbReference type="GO" id="GO:0051536">
    <property type="term" value="F:iron-sulfur cluster binding"/>
    <property type="evidence" value="ECO:0007669"/>
    <property type="project" value="UniProtKB-KW"/>
</dbReference>
<dbReference type="PANTHER" id="PTHR43273">
    <property type="entry name" value="ANAEROBIC SULFATASE-MATURATING ENZYME HOMOLOG ASLB-RELATED"/>
    <property type="match status" value="1"/>
</dbReference>
<dbReference type="PROSITE" id="PS51918">
    <property type="entry name" value="RADICAL_SAM"/>
    <property type="match status" value="1"/>
</dbReference>
<name>A0A437UCX0_9FLAO</name>
<dbReference type="InterPro" id="IPR058240">
    <property type="entry name" value="rSAM_sf"/>
</dbReference>
<evidence type="ECO:0000256" key="1">
    <source>
        <dbReference type="ARBA" id="ARBA00001966"/>
    </source>
</evidence>
<dbReference type="PANTHER" id="PTHR43273:SF8">
    <property type="entry name" value="RADICAL SAM DOMAIN PROTEIN"/>
    <property type="match status" value="1"/>
</dbReference>
<dbReference type="InterPro" id="IPR007197">
    <property type="entry name" value="rSAM"/>
</dbReference>
<dbReference type="EMBL" id="RQSM01000003">
    <property type="protein sequence ID" value="RVU91463.1"/>
    <property type="molecule type" value="Genomic_DNA"/>
</dbReference>
<keyword evidence="8" id="KW-1185">Reference proteome</keyword>